<dbReference type="EMBL" id="JANIPJ010000001">
    <property type="protein sequence ID" value="MCR2802407.1"/>
    <property type="molecule type" value="Genomic_DNA"/>
</dbReference>
<evidence type="ECO:0000259" key="1">
    <source>
        <dbReference type="Pfam" id="PF06283"/>
    </source>
</evidence>
<dbReference type="Pfam" id="PF06283">
    <property type="entry name" value="ThuA"/>
    <property type="match status" value="1"/>
</dbReference>
<feature type="domain" description="ThuA-like" evidence="1">
    <location>
        <begin position="78"/>
        <end position="215"/>
    </location>
</feature>
<accession>A0A9X2MR83</accession>
<proteinExistence type="predicted"/>
<organism evidence="2 3">
    <name type="scientific">Paenibacillus soyae</name>
    <dbReference type="NCBI Taxonomy" id="2969249"/>
    <lineage>
        <taxon>Bacteria</taxon>
        <taxon>Bacillati</taxon>
        <taxon>Bacillota</taxon>
        <taxon>Bacilli</taxon>
        <taxon>Bacillales</taxon>
        <taxon>Paenibacillaceae</taxon>
        <taxon>Paenibacillus</taxon>
    </lineage>
</organism>
<reference evidence="2" key="1">
    <citation type="submission" date="2022-08" db="EMBL/GenBank/DDBJ databases">
        <title>The genomic sequence of strain Paenibacillus sp. SCIV0701.</title>
        <authorList>
            <person name="Zhao H."/>
        </authorList>
    </citation>
    <scope>NUCLEOTIDE SEQUENCE</scope>
    <source>
        <strain evidence="2">SCIV0701</strain>
    </source>
</reference>
<gene>
    <name evidence="2" type="ORF">NQZ67_00805</name>
</gene>
<dbReference type="Proteomes" id="UP001141950">
    <property type="component" value="Unassembled WGS sequence"/>
</dbReference>
<keyword evidence="3" id="KW-1185">Reference proteome</keyword>
<evidence type="ECO:0000313" key="3">
    <source>
        <dbReference type="Proteomes" id="UP001141950"/>
    </source>
</evidence>
<comment type="caution">
    <text evidence="2">The sequence shown here is derived from an EMBL/GenBank/DDBJ whole genome shotgun (WGS) entry which is preliminary data.</text>
</comment>
<protein>
    <submittedName>
        <fullName evidence="2">ThuA domain-containing protein</fullName>
    </submittedName>
</protein>
<dbReference type="Gene3D" id="3.40.50.880">
    <property type="match status" value="1"/>
</dbReference>
<dbReference type="RefSeq" id="WP_257441895.1">
    <property type="nucleotide sequence ID" value="NZ_JANIPJ010000001.1"/>
</dbReference>
<sequence length="220" mass="24129">MGKHLIWAYVGDFYHKAEWAKAALEGALAVSIADGSVELRFAGDTEEFVAGLREKPAAAVLFAENRTDPERMHDKVWMTGKHAADIVRYVEGGGGWLAWHSGLASYPEEGEYAAMLKGYFLSHPSEHQLVRYTPAGSPGLAAEAFELMDEHYFVECREAETDVFLRSESVDGSSIAGWRHASGAGRVCCLTPAHREDGLADGTFRSLLQASVCWTSKIMD</sequence>
<name>A0A9X2MR83_9BACL</name>
<dbReference type="SUPFAM" id="SSF52317">
    <property type="entry name" value="Class I glutamine amidotransferase-like"/>
    <property type="match status" value="1"/>
</dbReference>
<dbReference type="InterPro" id="IPR029062">
    <property type="entry name" value="Class_I_gatase-like"/>
</dbReference>
<dbReference type="AlphaFoldDB" id="A0A9X2MR83"/>
<evidence type="ECO:0000313" key="2">
    <source>
        <dbReference type="EMBL" id="MCR2802407.1"/>
    </source>
</evidence>
<dbReference type="InterPro" id="IPR029010">
    <property type="entry name" value="ThuA-like"/>
</dbReference>